<sequence>GNNAPRKKKPKLQTAETENSELNNISRDIDIHVLEAELSPDAVTAPKINIIDDLGKQKEPVRFTILQDLRERIESLPEFIPVGTQNGRLSQYSGDVHKLTEDIINDNELWELRWDSEFNNLLPSEDPVSIHGLVLREPYGLIGVVNVMEHLVRDRSIAEFLLTGKIERLLKAIDEVCAAYDVAPKTPPPTNDIASPSVPVILSGTAVVASPSADKQLGSSKPVISDPTKTTDKPKVWKWKISNFISPRNEAECAWQEQQSPGPKKFFDAEWTNVISKDSVLMQKYQMLADKRRGEAKKANPLTAAKKGTKTEKNYIWVCHGAKWEPSESYEVAYGCRGRTAG</sequence>
<reference evidence="1 2" key="1">
    <citation type="submission" date="2024-02" db="EMBL/GenBank/DDBJ databases">
        <title>A draft genome for the cacao thread blight pathogen Marasmius crinis-equi.</title>
        <authorList>
            <person name="Cohen S.P."/>
            <person name="Baruah I.K."/>
            <person name="Amoako-Attah I."/>
            <person name="Bukari Y."/>
            <person name="Meinhardt L.W."/>
            <person name="Bailey B.A."/>
        </authorList>
    </citation>
    <scope>NUCLEOTIDE SEQUENCE [LARGE SCALE GENOMIC DNA]</scope>
    <source>
        <strain evidence="1 2">GH-76</strain>
    </source>
</reference>
<evidence type="ECO:0000313" key="2">
    <source>
        <dbReference type="Proteomes" id="UP001465976"/>
    </source>
</evidence>
<dbReference type="Proteomes" id="UP001465976">
    <property type="component" value="Unassembled WGS sequence"/>
</dbReference>
<proteinExistence type="predicted"/>
<keyword evidence="2" id="KW-1185">Reference proteome</keyword>
<organism evidence="1 2">
    <name type="scientific">Marasmius crinis-equi</name>
    <dbReference type="NCBI Taxonomy" id="585013"/>
    <lineage>
        <taxon>Eukaryota</taxon>
        <taxon>Fungi</taxon>
        <taxon>Dikarya</taxon>
        <taxon>Basidiomycota</taxon>
        <taxon>Agaricomycotina</taxon>
        <taxon>Agaricomycetes</taxon>
        <taxon>Agaricomycetidae</taxon>
        <taxon>Agaricales</taxon>
        <taxon>Marasmiineae</taxon>
        <taxon>Marasmiaceae</taxon>
        <taxon>Marasmius</taxon>
    </lineage>
</organism>
<accession>A0ABR3EX07</accession>
<protein>
    <submittedName>
        <fullName evidence="1">Uncharacterized protein</fullName>
    </submittedName>
</protein>
<gene>
    <name evidence="1" type="ORF">V5O48_014551</name>
</gene>
<comment type="caution">
    <text evidence="1">The sequence shown here is derived from an EMBL/GenBank/DDBJ whole genome shotgun (WGS) entry which is preliminary data.</text>
</comment>
<name>A0ABR3EX07_9AGAR</name>
<dbReference type="EMBL" id="JBAHYK010001587">
    <property type="protein sequence ID" value="KAL0567441.1"/>
    <property type="molecule type" value="Genomic_DNA"/>
</dbReference>
<feature type="non-terminal residue" evidence="1">
    <location>
        <position position="1"/>
    </location>
</feature>
<evidence type="ECO:0000313" key="1">
    <source>
        <dbReference type="EMBL" id="KAL0567441.1"/>
    </source>
</evidence>